<sequence>SVIGRVPDEFKVRKLLMSSTQDDLVAVTTNMRDRRIILCRPGKSGTWLPKRQVLPFARICDIAFLEGNLYGITSDEQLIELEIGQRDGCPMVRSAKYVIKHFLAHDEGDEQEDNEDESEVSGSEDDEVVEPSDASSLGGEEASEYKETSSLGGEEASEYKETSSLGGEEASEYKETSSDDDDDDDDDDDMESSETSSIEDDDEDTESTSDKESDDDNEVENNLEDIDLDGYCSNPDDVEENEFMDYIITVRYLLESGGKLLMIRRRRFIPNHSTRLSREFITDSEVDDDSDVDILEADLHVGSWVQAVTTCTLFIGDDFSKSIHGCEEASEEFDYYFLDEHDVTITRATTFPEFLDWKSVWFSPPDIVV</sequence>
<reference evidence="2" key="3">
    <citation type="journal article" date="2017" name="Nature">
        <title>Genome sequence of the progenitor of the wheat D genome Aegilops tauschii.</title>
        <authorList>
            <person name="Luo M.C."/>
            <person name="Gu Y.Q."/>
            <person name="Puiu D."/>
            <person name="Wang H."/>
            <person name="Twardziok S.O."/>
            <person name="Deal K.R."/>
            <person name="Huo N."/>
            <person name="Zhu T."/>
            <person name="Wang L."/>
            <person name="Wang Y."/>
            <person name="McGuire P.E."/>
            <person name="Liu S."/>
            <person name="Long H."/>
            <person name="Ramasamy R.K."/>
            <person name="Rodriguez J.C."/>
            <person name="Van S.L."/>
            <person name="Yuan L."/>
            <person name="Wang Z."/>
            <person name="Xia Z."/>
            <person name="Xiao L."/>
            <person name="Anderson O.D."/>
            <person name="Ouyang S."/>
            <person name="Liang Y."/>
            <person name="Zimin A.V."/>
            <person name="Pertea G."/>
            <person name="Qi P."/>
            <person name="Bennetzen J.L."/>
            <person name="Dai X."/>
            <person name="Dawson M.W."/>
            <person name="Muller H.G."/>
            <person name="Kugler K."/>
            <person name="Rivarola-Duarte L."/>
            <person name="Spannagl M."/>
            <person name="Mayer K.F.X."/>
            <person name="Lu F.H."/>
            <person name="Bevan M.W."/>
            <person name="Leroy P."/>
            <person name="Li P."/>
            <person name="You F.M."/>
            <person name="Sun Q."/>
            <person name="Liu Z."/>
            <person name="Lyons E."/>
            <person name="Wicker T."/>
            <person name="Salzberg S.L."/>
            <person name="Devos K.M."/>
            <person name="Dvorak J."/>
        </authorList>
    </citation>
    <scope>NUCLEOTIDE SEQUENCE [LARGE SCALE GENOMIC DNA]</scope>
    <source>
        <strain evidence="2">cv. AL8/78</strain>
    </source>
</reference>
<dbReference type="Proteomes" id="UP000015105">
    <property type="component" value="Chromosome 4D"/>
</dbReference>
<reference evidence="3" key="2">
    <citation type="journal article" date="2017" name="Nat. Plants">
        <title>The Aegilops tauschii genome reveals multiple impacts of transposons.</title>
        <authorList>
            <person name="Zhao G."/>
            <person name="Zou C."/>
            <person name="Li K."/>
            <person name="Wang K."/>
            <person name="Li T."/>
            <person name="Gao L."/>
            <person name="Zhang X."/>
            <person name="Wang H."/>
            <person name="Yang Z."/>
            <person name="Liu X."/>
            <person name="Jiang W."/>
            <person name="Mao L."/>
            <person name="Kong X."/>
            <person name="Jiao Y."/>
            <person name="Jia J."/>
        </authorList>
    </citation>
    <scope>NUCLEOTIDE SEQUENCE [LARGE SCALE GENOMIC DNA]</scope>
    <source>
        <strain evidence="3">cv. AL8/78</strain>
    </source>
</reference>
<evidence type="ECO:0000313" key="2">
    <source>
        <dbReference type="EnsemblPlants" id="AET4Gv20883800.1"/>
    </source>
</evidence>
<dbReference type="AlphaFoldDB" id="A0A453JE29"/>
<reference evidence="2" key="4">
    <citation type="submission" date="2019-03" db="UniProtKB">
        <authorList>
            <consortium name="EnsemblPlants"/>
        </authorList>
    </citation>
    <scope>IDENTIFICATION</scope>
</reference>
<feature type="compositionally biased region" description="Acidic residues" evidence="1">
    <location>
        <begin position="107"/>
        <end position="130"/>
    </location>
</feature>
<organism evidence="2 3">
    <name type="scientific">Aegilops tauschii subsp. strangulata</name>
    <name type="common">Goatgrass</name>
    <dbReference type="NCBI Taxonomy" id="200361"/>
    <lineage>
        <taxon>Eukaryota</taxon>
        <taxon>Viridiplantae</taxon>
        <taxon>Streptophyta</taxon>
        <taxon>Embryophyta</taxon>
        <taxon>Tracheophyta</taxon>
        <taxon>Spermatophyta</taxon>
        <taxon>Magnoliopsida</taxon>
        <taxon>Liliopsida</taxon>
        <taxon>Poales</taxon>
        <taxon>Poaceae</taxon>
        <taxon>BOP clade</taxon>
        <taxon>Pooideae</taxon>
        <taxon>Triticodae</taxon>
        <taxon>Triticeae</taxon>
        <taxon>Triticinae</taxon>
        <taxon>Aegilops</taxon>
    </lineage>
</organism>
<evidence type="ECO:0000256" key="1">
    <source>
        <dbReference type="SAM" id="MobiDB-lite"/>
    </source>
</evidence>
<protein>
    <recommendedName>
        <fullName evidence="4">DUF295 domain-containing protein</fullName>
    </recommendedName>
</protein>
<name>A0A453JE29_AEGTS</name>
<feature type="region of interest" description="Disordered" evidence="1">
    <location>
        <begin position="104"/>
        <end position="235"/>
    </location>
</feature>
<reference evidence="3" key="1">
    <citation type="journal article" date="2014" name="Science">
        <title>Ancient hybridizations among the ancestral genomes of bread wheat.</title>
        <authorList>
            <consortium name="International Wheat Genome Sequencing Consortium,"/>
            <person name="Marcussen T."/>
            <person name="Sandve S.R."/>
            <person name="Heier L."/>
            <person name="Spannagl M."/>
            <person name="Pfeifer M."/>
            <person name="Jakobsen K.S."/>
            <person name="Wulff B.B."/>
            <person name="Steuernagel B."/>
            <person name="Mayer K.F."/>
            <person name="Olsen O.A."/>
        </authorList>
    </citation>
    <scope>NUCLEOTIDE SEQUENCE [LARGE SCALE GENOMIC DNA]</scope>
    <source>
        <strain evidence="3">cv. AL8/78</strain>
    </source>
</reference>
<accession>A0A453JE29</accession>
<evidence type="ECO:0008006" key="4">
    <source>
        <dbReference type="Google" id="ProtNLM"/>
    </source>
</evidence>
<proteinExistence type="predicted"/>
<keyword evidence="3" id="KW-1185">Reference proteome</keyword>
<evidence type="ECO:0000313" key="3">
    <source>
        <dbReference type="Proteomes" id="UP000015105"/>
    </source>
</evidence>
<dbReference type="EnsemblPlants" id="AET4Gv20883800.1">
    <property type="protein sequence ID" value="AET4Gv20883800.1"/>
    <property type="gene ID" value="AET4Gv20883800"/>
</dbReference>
<feature type="compositionally biased region" description="Acidic residues" evidence="1">
    <location>
        <begin position="178"/>
        <end position="228"/>
    </location>
</feature>
<reference evidence="2" key="5">
    <citation type="journal article" date="2021" name="G3 (Bethesda)">
        <title>Aegilops tauschii genome assembly Aet v5.0 features greater sequence contiguity and improved annotation.</title>
        <authorList>
            <person name="Wang L."/>
            <person name="Zhu T."/>
            <person name="Rodriguez J.C."/>
            <person name="Deal K.R."/>
            <person name="Dubcovsky J."/>
            <person name="McGuire P.E."/>
            <person name="Lux T."/>
            <person name="Spannagl M."/>
            <person name="Mayer K.F.X."/>
            <person name="Baldrich P."/>
            <person name="Meyers B.C."/>
            <person name="Huo N."/>
            <person name="Gu Y.Q."/>
            <person name="Zhou H."/>
            <person name="Devos K.M."/>
            <person name="Bennetzen J.L."/>
            <person name="Unver T."/>
            <person name="Budak H."/>
            <person name="Gulick P.J."/>
            <person name="Galiba G."/>
            <person name="Kalapos B."/>
            <person name="Nelson D.R."/>
            <person name="Li P."/>
            <person name="You F.M."/>
            <person name="Luo M.C."/>
            <person name="Dvorak J."/>
        </authorList>
    </citation>
    <scope>NUCLEOTIDE SEQUENCE [LARGE SCALE GENOMIC DNA]</scope>
    <source>
        <strain evidence="2">cv. AL8/78</strain>
    </source>
</reference>
<dbReference type="Gramene" id="AET4Gv20883800.1">
    <property type="protein sequence ID" value="AET4Gv20883800.1"/>
    <property type="gene ID" value="AET4Gv20883800"/>
</dbReference>
<dbReference type="PANTHER" id="PTHR33110">
    <property type="entry name" value="F-BOX/KELCH-REPEAT PROTEIN-RELATED"/>
    <property type="match status" value="1"/>
</dbReference>
<dbReference type="PANTHER" id="PTHR33110:SF146">
    <property type="entry name" value="F-BOX DOMAIN-CONTAINING PROTEIN"/>
    <property type="match status" value="1"/>
</dbReference>